<evidence type="ECO:0000256" key="4">
    <source>
        <dbReference type="ARBA" id="ARBA00022989"/>
    </source>
</evidence>
<protein>
    <submittedName>
        <fullName evidence="8">Cation_ATPase_C domain-containing protein</fullName>
    </submittedName>
</protein>
<keyword evidence="3" id="KW-0862">Zinc</keyword>
<dbReference type="Gene3D" id="1.20.1510.10">
    <property type="entry name" value="Cation efflux protein transmembrane domain"/>
    <property type="match status" value="1"/>
</dbReference>
<keyword evidence="4 6" id="KW-1133">Transmembrane helix</keyword>
<evidence type="ECO:0000256" key="1">
    <source>
        <dbReference type="ARBA" id="ARBA00004141"/>
    </source>
</evidence>
<feature type="transmembrane region" description="Helical" evidence="6">
    <location>
        <begin position="47"/>
        <end position="69"/>
    </location>
</feature>
<proteinExistence type="predicted"/>
<evidence type="ECO:0000256" key="6">
    <source>
        <dbReference type="SAM" id="Phobius"/>
    </source>
</evidence>
<keyword evidence="3" id="KW-0813">Transport</keyword>
<reference evidence="8" key="1">
    <citation type="submission" date="2017-02" db="UniProtKB">
        <authorList>
            <consortium name="WormBaseParasite"/>
        </authorList>
    </citation>
    <scope>IDENTIFICATION</scope>
</reference>
<comment type="subcellular location">
    <subcellularLocation>
        <location evidence="1">Membrane</location>
        <topology evidence="1">Multi-pass membrane protein</topology>
    </subcellularLocation>
</comment>
<accession>A0A0R3RP33</accession>
<sequence>MNDAATNLLGNSHGFPNYGSATNLIEEFHCHSDEDEEPITDRRAIRILWTSAIICLIFIISEIIGGYLAQSLAIITDAAHLVEYYKFPCKNSFTIYFLYYFRN</sequence>
<dbReference type="STRING" id="1147741.A0A0R3RP33"/>
<keyword evidence="2 6" id="KW-0812">Transmembrane</keyword>
<evidence type="ECO:0000313" key="7">
    <source>
        <dbReference type="Proteomes" id="UP000050640"/>
    </source>
</evidence>
<dbReference type="GO" id="GO:0005886">
    <property type="term" value="C:plasma membrane"/>
    <property type="evidence" value="ECO:0007669"/>
    <property type="project" value="TreeGrafter"/>
</dbReference>
<dbReference type="GO" id="GO:0010043">
    <property type="term" value="P:response to zinc ion"/>
    <property type="evidence" value="ECO:0007669"/>
    <property type="project" value="TreeGrafter"/>
</dbReference>
<dbReference type="AlphaFoldDB" id="A0A0R3RP33"/>
<keyword evidence="3" id="KW-0406">Ion transport</keyword>
<dbReference type="SUPFAM" id="SSF161111">
    <property type="entry name" value="Cation efflux protein transmembrane domain-like"/>
    <property type="match status" value="1"/>
</dbReference>
<dbReference type="WBParaSite" id="EEL_0000324501-mRNA-1">
    <property type="protein sequence ID" value="EEL_0000324501-mRNA-1"/>
    <property type="gene ID" value="EEL_0000324501"/>
</dbReference>
<dbReference type="InterPro" id="IPR027469">
    <property type="entry name" value="Cation_efflux_TMD_sf"/>
</dbReference>
<organism evidence="7 8">
    <name type="scientific">Elaeophora elaphi</name>
    <dbReference type="NCBI Taxonomy" id="1147741"/>
    <lineage>
        <taxon>Eukaryota</taxon>
        <taxon>Metazoa</taxon>
        <taxon>Ecdysozoa</taxon>
        <taxon>Nematoda</taxon>
        <taxon>Chromadorea</taxon>
        <taxon>Rhabditida</taxon>
        <taxon>Spirurina</taxon>
        <taxon>Spiruromorpha</taxon>
        <taxon>Filarioidea</taxon>
        <taxon>Onchocercidae</taxon>
        <taxon>Elaeophora</taxon>
    </lineage>
</organism>
<keyword evidence="3" id="KW-0864">Zinc transport</keyword>
<evidence type="ECO:0000256" key="5">
    <source>
        <dbReference type="ARBA" id="ARBA00023136"/>
    </source>
</evidence>
<dbReference type="GO" id="GO:0005385">
    <property type="term" value="F:zinc ion transmembrane transporter activity"/>
    <property type="evidence" value="ECO:0007669"/>
    <property type="project" value="TreeGrafter"/>
</dbReference>
<dbReference type="Proteomes" id="UP000050640">
    <property type="component" value="Unplaced"/>
</dbReference>
<dbReference type="PANTHER" id="PTHR11562">
    <property type="entry name" value="CATION EFFLUX PROTEIN/ ZINC TRANSPORTER"/>
    <property type="match status" value="1"/>
</dbReference>
<name>A0A0R3RP33_9BILA</name>
<keyword evidence="5 6" id="KW-0472">Membrane</keyword>
<keyword evidence="7" id="KW-1185">Reference proteome</keyword>
<evidence type="ECO:0000313" key="8">
    <source>
        <dbReference type="WBParaSite" id="EEL_0000324501-mRNA-1"/>
    </source>
</evidence>
<dbReference type="PANTHER" id="PTHR11562:SF17">
    <property type="entry name" value="RE54080P-RELATED"/>
    <property type="match status" value="1"/>
</dbReference>
<evidence type="ECO:0000256" key="2">
    <source>
        <dbReference type="ARBA" id="ARBA00022692"/>
    </source>
</evidence>
<evidence type="ECO:0000256" key="3">
    <source>
        <dbReference type="ARBA" id="ARBA00022906"/>
    </source>
</evidence>
<dbReference type="InterPro" id="IPR050681">
    <property type="entry name" value="CDF/SLC30A"/>
</dbReference>